<name>A0A1D8ISD9_9GAMM</name>
<evidence type="ECO:0000256" key="1">
    <source>
        <dbReference type="ARBA" id="ARBA00023027"/>
    </source>
</evidence>
<dbReference type="Proteomes" id="UP000095401">
    <property type="component" value="Chromosome"/>
</dbReference>
<accession>A0A1D8ISD9</accession>
<keyword evidence="1" id="KW-0520">NAD</keyword>
<dbReference type="EMBL" id="CP017415">
    <property type="protein sequence ID" value="AOU99422.1"/>
    <property type="molecule type" value="Genomic_DNA"/>
</dbReference>
<dbReference type="InterPro" id="IPR001509">
    <property type="entry name" value="Epimerase_deHydtase"/>
</dbReference>
<evidence type="ECO:0000259" key="2">
    <source>
        <dbReference type="Pfam" id="PF01370"/>
    </source>
</evidence>
<reference evidence="4" key="1">
    <citation type="submission" date="2016-09" db="EMBL/GenBank/DDBJ databases">
        <title>Acidihalobacter prosperus F5.</title>
        <authorList>
            <person name="Khaleque H.N."/>
            <person name="Ramsay J.P."/>
            <person name="Kaksonen A.H."/>
            <person name="Boxall N.J."/>
            <person name="Watkin E.L.J."/>
        </authorList>
    </citation>
    <scope>NUCLEOTIDE SEQUENCE [LARGE SCALE GENOMIC DNA]</scope>
    <source>
        <strain evidence="4">F5</strain>
    </source>
</reference>
<dbReference type="CDD" id="cd05266">
    <property type="entry name" value="SDR_a4"/>
    <property type="match status" value="1"/>
</dbReference>
<dbReference type="Gene3D" id="3.40.50.720">
    <property type="entry name" value="NAD(P)-binding Rossmann-like Domain"/>
    <property type="match status" value="1"/>
</dbReference>
<feature type="domain" description="NAD-dependent epimerase/dehydratase" evidence="2">
    <location>
        <begin position="93"/>
        <end position="218"/>
    </location>
</feature>
<organism evidence="3 4">
    <name type="scientific">Acidihalobacter yilgarnensis</name>
    <dbReference type="NCBI Taxonomy" id="2819280"/>
    <lineage>
        <taxon>Bacteria</taxon>
        <taxon>Pseudomonadati</taxon>
        <taxon>Pseudomonadota</taxon>
        <taxon>Gammaproteobacteria</taxon>
        <taxon>Chromatiales</taxon>
        <taxon>Ectothiorhodospiraceae</taxon>
        <taxon>Acidihalobacter</taxon>
    </lineage>
</organism>
<dbReference type="SUPFAM" id="SSF51735">
    <property type="entry name" value="NAD(P)-binding Rossmann-fold domains"/>
    <property type="match status" value="1"/>
</dbReference>
<evidence type="ECO:0000313" key="4">
    <source>
        <dbReference type="Proteomes" id="UP000095401"/>
    </source>
</evidence>
<dbReference type="KEGG" id="aprs:BI364_00045"/>
<evidence type="ECO:0000313" key="3">
    <source>
        <dbReference type="EMBL" id="AOU99422.1"/>
    </source>
</evidence>
<dbReference type="InterPro" id="IPR036291">
    <property type="entry name" value="NAD(P)-bd_dom_sf"/>
</dbReference>
<dbReference type="PANTHER" id="PTHR43574">
    <property type="entry name" value="EPIMERASE-RELATED"/>
    <property type="match status" value="1"/>
</dbReference>
<dbReference type="Pfam" id="PF01370">
    <property type="entry name" value="Epimerase"/>
    <property type="match status" value="1"/>
</dbReference>
<gene>
    <name evidence="3" type="ORF">BI364_00045</name>
</gene>
<protein>
    <recommendedName>
        <fullName evidence="2">NAD-dependent epimerase/dehydratase domain-containing protein</fullName>
    </recommendedName>
</protein>
<keyword evidence="4" id="KW-1185">Reference proteome</keyword>
<dbReference type="AlphaFoldDB" id="A0A1D8ISD9"/>
<sequence length="292" mass="32203">MGYKIVTTTLIIGCGYLGHHVAQRLHRQAGHEVFASTRRPERAAALSALGIPSTSIDLDDVSPPAIPLPNTPYRLLYLVAPPPNGEFDTRLSRVLSLLAKKPPAHIVYVGTSGVYGDCGGRWVDETAIPQPNNARARRRLHAEQQLHQWCMRHHCSRTLLRVSGIYGPDRLPIERIRQTRPVVAPLEAPWSNRIHIEDLSAICIAALNRIGHDELFNVSDGNPSSSSEFILAVADAQGLPRPPTTTLGAALSTASPAERVYLTESRRLDNRLLIEKLGIELRYPTFSSTNTR</sequence>
<proteinExistence type="predicted"/>